<dbReference type="InterPro" id="IPR005021">
    <property type="entry name" value="Terminase_largesu-like"/>
</dbReference>
<dbReference type="InterPro" id="IPR046462">
    <property type="entry name" value="TerL_nuclease"/>
</dbReference>
<evidence type="ECO:0000313" key="4">
    <source>
        <dbReference type="Proteomes" id="UP001589692"/>
    </source>
</evidence>
<dbReference type="RefSeq" id="WP_377265001.1">
    <property type="nucleotide sequence ID" value="NZ_JBHMAA010000032.1"/>
</dbReference>
<dbReference type="InterPro" id="IPR027417">
    <property type="entry name" value="P-loop_NTPase"/>
</dbReference>
<feature type="domain" description="Terminase large subunit-like ATPase" evidence="1">
    <location>
        <begin position="46"/>
        <end position="235"/>
    </location>
</feature>
<dbReference type="Gene3D" id="3.40.50.300">
    <property type="entry name" value="P-loop containing nucleotide triphosphate hydrolases"/>
    <property type="match status" value="1"/>
</dbReference>
<evidence type="ECO:0000259" key="1">
    <source>
        <dbReference type="Pfam" id="PF03354"/>
    </source>
</evidence>
<dbReference type="InterPro" id="IPR046461">
    <property type="entry name" value="TerL_ATPase"/>
</dbReference>
<evidence type="ECO:0000259" key="2">
    <source>
        <dbReference type="Pfam" id="PF20441"/>
    </source>
</evidence>
<evidence type="ECO:0000313" key="3">
    <source>
        <dbReference type="EMBL" id="MFB9952186.1"/>
    </source>
</evidence>
<dbReference type="Pfam" id="PF03354">
    <property type="entry name" value="TerL_ATPase"/>
    <property type="match status" value="1"/>
</dbReference>
<protein>
    <submittedName>
        <fullName evidence="3">Terminase large subunit</fullName>
    </submittedName>
</protein>
<reference evidence="3 4" key="1">
    <citation type="submission" date="2024-09" db="EMBL/GenBank/DDBJ databases">
        <authorList>
            <person name="Sun Q."/>
            <person name="Mori K."/>
        </authorList>
    </citation>
    <scope>NUCLEOTIDE SEQUENCE [LARGE SCALE GENOMIC DNA]</scope>
    <source>
        <strain evidence="3 4">TBRC 4938</strain>
    </source>
</reference>
<sequence>MVPLPQYLTDLNSPIPDPLGLGQKAVDFVSSLLLEGDEPFDLHPVQERILRYVFGNVDPNGNRYIETLYLHLPSGQAKSTLAAAIAFMMLSHVDFRIPNGQIVVAAATKQQARATAFGMVENFIKREFAKPIWDHEPKAMESRFKIVSNAVEQSIEHIASGSTLKVLSRAPESQEGLSVYLLIAEETHAWNRPRLWPVLRKSQAKVRKTSPLTVVATTAGVGHGGVGFDLYSQAKDIATGKVKNESWCPVIYEADKDDDWHDESVWHRVNFALGSFKRLSTLRNLFLEAKTSVTARREFERYHLNIWHDGTLDPWITREAYAQGAEKFDIDDVRYLPCFIGVDAGAVSDLTAVVAVFHDVDARTFYAVPYIWCPAESIVKRSEEEGVPYAEWAANGFIEETEGASIDEDVIEQKLIELCDQFDVHGIGFDPYNLKKMMGRLLDAGLPVIEIAQRYSHMSPAMKGTEKAVIDGRFIHGDHPVLKWNFMNVPVPKPDPNGNIKPSKSQSRSLKIDGAVASMMAVYLATVAEEHGYLSAEMIVGNQEIAANG</sequence>
<dbReference type="EMBL" id="JBHMAA010000032">
    <property type="protein sequence ID" value="MFB9952186.1"/>
    <property type="molecule type" value="Genomic_DNA"/>
</dbReference>
<organism evidence="3 4">
    <name type="scientific">Rhizobium puerariae</name>
    <dbReference type="NCBI Taxonomy" id="1585791"/>
    <lineage>
        <taxon>Bacteria</taxon>
        <taxon>Pseudomonadati</taxon>
        <taxon>Pseudomonadota</taxon>
        <taxon>Alphaproteobacteria</taxon>
        <taxon>Hyphomicrobiales</taxon>
        <taxon>Rhizobiaceae</taxon>
        <taxon>Rhizobium/Agrobacterium group</taxon>
        <taxon>Rhizobium</taxon>
    </lineage>
</organism>
<name>A0ABV6ANJ1_9HYPH</name>
<keyword evidence="4" id="KW-1185">Reference proteome</keyword>
<dbReference type="Pfam" id="PF20441">
    <property type="entry name" value="TerL_nuclease"/>
    <property type="match status" value="1"/>
</dbReference>
<comment type="caution">
    <text evidence="3">The sequence shown here is derived from an EMBL/GenBank/DDBJ whole genome shotgun (WGS) entry which is preliminary data.</text>
</comment>
<gene>
    <name evidence="3" type="ORF">ACFFP0_25360</name>
</gene>
<proteinExistence type="predicted"/>
<accession>A0ABV6ANJ1</accession>
<feature type="domain" description="Terminase large subunit-like endonuclease" evidence="2">
    <location>
        <begin position="242"/>
        <end position="528"/>
    </location>
</feature>
<dbReference type="PANTHER" id="PTHR41287:SF1">
    <property type="entry name" value="PROTEIN YMFN"/>
    <property type="match status" value="1"/>
</dbReference>
<dbReference type="PANTHER" id="PTHR41287">
    <property type="match status" value="1"/>
</dbReference>
<dbReference type="Proteomes" id="UP001589692">
    <property type="component" value="Unassembled WGS sequence"/>
</dbReference>